<keyword evidence="6" id="KW-0032">Aminotransferase</keyword>
<dbReference type="CDD" id="cd00616">
    <property type="entry name" value="AHBA_syn"/>
    <property type="match status" value="1"/>
</dbReference>
<organism evidence="6 7">
    <name type="scientific">Pseudomonas putida</name>
    <name type="common">Arthrobacter siderocapsulatus</name>
    <dbReference type="NCBI Taxonomy" id="303"/>
    <lineage>
        <taxon>Bacteria</taxon>
        <taxon>Pseudomonadati</taxon>
        <taxon>Pseudomonadota</taxon>
        <taxon>Gammaproteobacteria</taxon>
        <taxon>Pseudomonadales</taxon>
        <taxon>Pseudomonadaceae</taxon>
        <taxon>Pseudomonas</taxon>
    </lineage>
</organism>
<dbReference type="GO" id="GO:0008483">
    <property type="term" value="F:transaminase activity"/>
    <property type="evidence" value="ECO:0007669"/>
    <property type="project" value="UniProtKB-KW"/>
</dbReference>
<dbReference type="Gene3D" id="3.90.1150.10">
    <property type="entry name" value="Aspartate Aminotransferase, domain 1"/>
    <property type="match status" value="1"/>
</dbReference>
<dbReference type="Gene3D" id="3.40.640.10">
    <property type="entry name" value="Type I PLP-dependent aspartate aminotransferase-like (Major domain)"/>
    <property type="match status" value="1"/>
</dbReference>
<dbReference type="InterPro" id="IPR015424">
    <property type="entry name" value="PyrdxlP-dep_Trfase"/>
</dbReference>
<evidence type="ECO:0000313" key="7">
    <source>
        <dbReference type="Proteomes" id="UP000464480"/>
    </source>
</evidence>
<dbReference type="RefSeq" id="WP_159411525.1">
    <property type="nucleotide sequence ID" value="NZ_CP026115.2"/>
</dbReference>
<evidence type="ECO:0000256" key="5">
    <source>
        <dbReference type="RuleBase" id="RU004508"/>
    </source>
</evidence>
<dbReference type="PANTHER" id="PTHR30244:SF34">
    <property type="entry name" value="DTDP-4-AMINO-4,6-DIDEOXYGALACTOSE TRANSAMINASE"/>
    <property type="match status" value="1"/>
</dbReference>
<dbReference type="InterPro" id="IPR015421">
    <property type="entry name" value="PyrdxlP-dep_Trfase_major"/>
</dbReference>
<sequence length="397" mass="43914">MSIYTLAMLGGQPAFATPLPVGQLYFPAWDDYVQAMRGIFERQYYTNQGPLVQQLETELQQRLGVRHVICVANATIGLMMAADAMRLKGKVITPAYTFIATAQSLTWSGVEPLFCDVDPLTHQIDPLHVERLIDDEQVSAVLAVNLWGDVCDQQALSKLCERRGIGLYYDSAHAFGCEIQGTPVGGCGELEVFSFHATKVFSAAEGGCICTSNDELAARLRNIRSSYGAGHPVPVDRTANGRMSEAQAAIALLSLNNFEHILQRNKQLFEVYESGLADVPGIRLMQPQRVSRTNYQYVVCEVDAATFGLTRDELKSVLRAENVLARRYFSPGVHRCPPYKDSRLQPDLPVTDALCQRTLQLPIGQALDLKGAERLVEVICQAHRHAQKLAEMLRGSM</sequence>
<dbReference type="Pfam" id="PF01041">
    <property type="entry name" value="DegT_DnrJ_EryC1"/>
    <property type="match status" value="1"/>
</dbReference>
<dbReference type="GO" id="GO:0000271">
    <property type="term" value="P:polysaccharide biosynthetic process"/>
    <property type="evidence" value="ECO:0007669"/>
    <property type="project" value="TreeGrafter"/>
</dbReference>
<feature type="active site" description="Proton acceptor" evidence="3">
    <location>
        <position position="199"/>
    </location>
</feature>
<evidence type="ECO:0000256" key="3">
    <source>
        <dbReference type="PIRSR" id="PIRSR000390-1"/>
    </source>
</evidence>
<dbReference type="EMBL" id="CP026115">
    <property type="protein sequence ID" value="QHG66292.1"/>
    <property type="molecule type" value="Genomic_DNA"/>
</dbReference>
<dbReference type="GO" id="GO:0030170">
    <property type="term" value="F:pyridoxal phosphate binding"/>
    <property type="evidence" value="ECO:0007669"/>
    <property type="project" value="TreeGrafter"/>
</dbReference>
<protein>
    <submittedName>
        <fullName evidence="6">DegT/DnrJ/EryC1/StrS family aminotransferase</fullName>
    </submittedName>
</protein>
<feature type="modified residue" description="N6-(pyridoxal phosphate)lysine" evidence="4">
    <location>
        <position position="199"/>
    </location>
</feature>
<dbReference type="SUPFAM" id="SSF53383">
    <property type="entry name" value="PLP-dependent transferases"/>
    <property type="match status" value="1"/>
</dbReference>
<dbReference type="InterPro" id="IPR000653">
    <property type="entry name" value="DegT/StrS_aminotransferase"/>
</dbReference>
<name>A0A6I6Y224_PSEPU</name>
<reference evidence="6 7" key="1">
    <citation type="submission" date="2020-02" db="EMBL/GenBank/DDBJ databases">
        <title>Pseudomonas Putida W5 Complete Genome Assembly.</title>
        <authorList>
            <person name="Yuan Z.-C."/>
            <person name="Shaw G.A."/>
            <person name="Cusano A.D."/>
            <person name="Caddey B.J."/>
            <person name="Weselowski B.J."/>
        </authorList>
    </citation>
    <scope>NUCLEOTIDE SEQUENCE [LARGE SCALE GENOMIC DNA]</scope>
    <source>
        <strain evidence="6 7">W5</strain>
    </source>
</reference>
<evidence type="ECO:0000256" key="1">
    <source>
        <dbReference type="ARBA" id="ARBA00022898"/>
    </source>
</evidence>
<keyword evidence="1 4" id="KW-0663">Pyridoxal phosphate</keyword>
<dbReference type="InterPro" id="IPR015422">
    <property type="entry name" value="PyrdxlP-dep_Trfase_small"/>
</dbReference>
<gene>
    <name evidence="6" type="ORF">C2H86_18600</name>
</gene>
<comment type="similarity">
    <text evidence="2 5">Belongs to the DegT/DnrJ/EryC1 family.</text>
</comment>
<dbReference type="PIRSF" id="PIRSF000390">
    <property type="entry name" value="PLP_StrS"/>
    <property type="match status" value="1"/>
</dbReference>
<evidence type="ECO:0000256" key="2">
    <source>
        <dbReference type="ARBA" id="ARBA00037999"/>
    </source>
</evidence>
<dbReference type="PANTHER" id="PTHR30244">
    <property type="entry name" value="TRANSAMINASE"/>
    <property type="match status" value="1"/>
</dbReference>
<dbReference type="AlphaFoldDB" id="A0A6I6Y224"/>
<dbReference type="Proteomes" id="UP000464480">
    <property type="component" value="Chromosome"/>
</dbReference>
<evidence type="ECO:0000256" key="4">
    <source>
        <dbReference type="PIRSR" id="PIRSR000390-2"/>
    </source>
</evidence>
<evidence type="ECO:0000313" key="6">
    <source>
        <dbReference type="EMBL" id="QHG66292.1"/>
    </source>
</evidence>
<proteinExistence type="inferred from homology"/>
<accession>A0A6I6Y224</accession>
<keyword evidence="6" id="KW-0808">Transferase</keyword>